<dbReference type="EMBL" id="CP035758">
    <property type="protein sequence ID" value="QBD80299.1"/>
    <property type="molecule type" value="Genomic_DNA"/>
</dbReference>
<feature type="domain" description="HTH araC/xylS-type" evidence="4">
    <location>
        <begin position="254"/>
        <end position="352"/>
    </location>
</feature>
<dbReference type="PROSITE" id="PS00041">
    <property type="entry name" value="HTH_ARAC_FAMILY_1"/>
    <property type="match status" value="1"/>
</dbReference>
<accession>A0A4P6JX37</accession>
<dbReference type="InterPro" id="IPR018060">
    <property type="entry name" value="HTH_AraC"/>
</dbReference>
<dbReference type="PANTHER" id="PTHR46796">
    <property type="entry name" value="HTH-TYPE TRANSCRIPTIONAL ACTIVATOR RHAS-RELATED"/>
    <property type="match status" value="1"/>
</dbReference>
<name>A0A4P6JX37_KTERU</name>
<reference evidence="5 6" key="1">
    <citation type="submission" date="2019-01" db="EMBL/GenBank/DDBJ databases">
        <title>Ktedonosporobacter rubrisoli SCAWS-G2.</title>
        <authorList>
            <person name="Huang Y."/>
            <person name="Yan B."/>
        </authorList>
    </citation>
    <scope>NUCLEOTIDE SEQUENCE [LARGE SCALE GENOMIC DNA]</scope>
    <source>
        <strain evidence="5 6">SCAWS-G2</strain>
    </source>
</reference>
<gene>
    <name evidence="5" type="ORF">EPA93_31725</name>
</gene>
<sequence length="353" mass="40106">MDIAFSSFLSISYFPSFPVQILGSSIMFTLYIFGSDDRIGAQGMIKESRHIPLFTSTQDFENYLPTSPVLSSRERGWEDLMVRFYHEPADLEETIFPGSADIYLVLITSGAVQAAERDLDGPWSTQLIQAGDWYLSPAGGGPYALRWKSLSDEPLKTLHLHLSADVFRRMVQQVGDRDPQRVILQELTGFQDPLLTQLALSLQQELQAPVSDSVGKLYAQTAAQLLTTHLLRCYVTSSISVPEYRGKLSSRQMRRLSMFIQEHLNQNLSLELLAQQVGFSPYHFARLFRQTTGISPHRFVLQERLVAAERLLKETDWPLAQIAAEIGISNQSYFTQTFKRHKGITPLLYRQLR</sequence>
<proteinExistence type="predicted"/>
<keyword evidence="2" id="KW-0238">DNA-binding</keyword>
<dbReference type="SUPFAM" id="SSF46689">
    <property type="entry name" value="Homeodomain-like"/>
    <property type="match status" value="2"/>
</dbReference>
<keyword evidence="3" id="KW-0804">Transcription</keyword>
<protein>
    <submittedName>
        <fullName evidence="5">AraC family transcriptional regulator</fullName>
    </submittedName>
</protein>
<keyword evidence="1" id="KW-0805">Transcription regulation</keyword>
<dbReference type="GO" id="GO:0043565">
    <property type="term" value="F:sequence-specific DNA binding"/>
    <property type="evidence" value="ECO:0007669"/>
    <property type="project" value="InterPro"/>
</dbReference>
<dbReference type="OrthoDB" id="121508at2"/>
<evidence type="ECO:0000259" key="4">
    <source>
        <dbReference type="PROSITE" id="PS01124"/>
    </source>
</evidence>
<dbReference type="InterPro" id="IPR020449">
    <property type="entry name" value="Tscrpt_reg_AraC-type_HTH"/>
</dbReference>
<dbReference type="GO" id="GO:0003700">
    <property type="term" value="F:DNA-binding transcription factor activity"/>
    <property type="evidence" value="ECO:0007669"/>
    <property type="project" value="InterPro"/>
</dbReference>
<dbReference type="KEGG" id="kbs:EPA93_31725"/>
<dbReference type="Proteomes" id="UP000290365">
    <property type="component" value="Chromosome"/>
</dbReference>
<dbReference type="Pfam" id="PF12833">
    <property type="entry name" value="HTH_18"/>
    <property type="match status" value="1"/>
</dbReference>
<evidence type="ECO:0000313" key="6">
    <source>
        <dbReference type="Proteomes" id="UP000290365"/>
    </source>
</evidence>
<evidence type="ECO:0000256" key="2">
    <source>
        <dbReference type="ARBA" id="ARBA00023125"/>
    </source>
</evidence>
<dbReference type="InterPro" id="IPR009057">
    <property type="entry name" value="Homeodomain-like_sf"/>
</dbReference>
<dbReference type="AlphaFoldDB" id="A0A4P6JX37"/>
<dbReference type="PRINTS" id="PR00032">
    <property type="entry name" value="HTHARAC"/>
</dbReference>
<evidence type="ECO:0000256" key="3">
    <source>
        <dbReference type="ARBA" id="ARBA00023163"/>
    </source>
</evidence>
<keyword evidence="6" id="KW-1185">Reference proteome</keyword>
<dbReference type="InterPro" id="IPR050204">
    <property type="entry name" value="AraC_XylS_family_regulators"/>
</dbReference>
<dbReference type="Gene3D" id="1.10.10.60">
    <property type="entry name" value="Homeodomain-like"/>
    <property type="match status" value="2"/>
</dbReference>
<dbReference type="InterPro" id="IPR018062">
    <property type="entry name" value="HTH_AraC-typ_CS"/>
</dbReference>
<evidence type="ECO:0000313" key="5">
    <source>
        <dbReference type="EMBL" id="QBD80299.1"/>
    </source>
</evidence>
<dbReference type="PANTHER" id="PTHR46796:SF6">
    <property type="entry name" value="ARAC SUBFAMILY"/>
    <property type="match status" value="1"/>
</dbReference>
<dbReference type="SMART" id="SM00342">
    <property type="entry name" value="HTH_ARAC"/>
    <property type="match status" value="1"/>
</dbReference>
<dbReference type="PROSITE" id="PS01124">
    <property type="entry name" value="HTH_ARAC_FAMILY_2"/>
    <property type="match status" value="1"/>
</dbReference>
<evidence type="ECO:0000256" key="1">
    <source>
        <dbReference type="ARBA" id="ARBA00023015"/>
    </source>
</evidence>
<organism evidence="5 6">
    <name type="scientific">Ktedonosporobacter rubrisoli</name>
    <dbReference type="NCBI Taxonomy" id="2509675"/>
    <lineage>
        <taxon>Bacteria</taxon>
        <taxon>Bacillati</taxon>
        <taxon>Chloroflexota</taxon>
        <taxon>Ktedonobacteria</taxon>
        <taxon>Ktedonobacterales</taxon>
        <taxon>Ktedonosporobacteraceae</taxon>
        <taxon>Ktedonosporobacter</taxon>
    </lineage>
</organism>